<accession>A0A0U4XV23</accession>
<name>A0A0U4XV23_9PSED</name>
<feature type="domain" description="DNA polymerase III alpha subunit finger" evidence="1">
    <location>
        <begin position="1"/>
        <end position="82"/>
    </location>
</feature>
<dbReference type="InterPro" id="IPR004805">
    <property type="entry name" value="DnaE2/DnaE/PolC"/>
</dbReference>
<evidence type="ECO:0000259" key="1">
    <source>
        <dbReference type="Pfam" id="PF17657"/>
    </source>
</evidence>
<evidence type="ECO:0000313" key="2">
    <source>
        <dbReference type="EMBL" id="ALZ85337.1"/>
    </source>
</evidence>
<dbReference type="GO" id="GO:0008408">
    <property type="term" value="F:3'-5' exonuclease activity"/>
    <property type="evidence" value="ECO:0007669"/>
    <property type="project" value="InterPro"/>
</dbReference>
<proteinExistence type="predicted"/>
<dbReference type="KEGG" id="por:APT59_14460"/>
<dbReference type="EMBL" id="CP013987">
    <property type="protein sequence ID" value="ALZ85337.1"/>
    <property type="molecule type" value="Genomic_DNA"/>
</dbReference>
<reference evidence="2 3" key="1">
    <citation type="submission" date="2016-01" db="EMBL/GenBank/DDBJ databases">
        <title>Annotation of Pseudomonas oryzihabitans USDA-ARS-USMARC-56511.</title>
        <authorList>
            <person name="Harhay G.P."/>
            <person name="Harhay D.M."/>
            <person name="Smith T.P.L."/>
            <person name="Bono J.L."/>
            <person name="Heaton M.P."/>
            <person name="Clawson M.L."/>
            <person name="Chitko-Mckown C.G."/>
            <person name="Capik S.F."/>
            <person name="DeDonder K.D."/>
            <person name="Apley M.D."/>
            <person name="Lubbers B.V."/>
            <person name="White B.J."/>
            <person name="Larson R.L."/>
        </authorList>
    </citation>
    <scope>NUCLEOTIDE SEQUENCE [LARGE SCALE GENOMIC DNA]</scope>
    <source>
        <strain evidence="2 3">USDA-ARS-USMARC-56511</strain>
    </source>
</reference>
<dbReference type="PANTHER" id="PTHR32294">
    <property type="entry name" value="DNA POLYMERASE III SUBUNIT ALPHA"/>
    <property type="match status" value="1"/>
</dbReference>
<sequence>MAMLRRLRPQTFCDLVIEVVVVRPGPGGMVHPYLRRRNGQEEINYRPELERVFGRTLGVPLSQEQVMELAILAANYTSSEAD</sequence>
<dbReference type="InterPro" id="IPR040982">
    <property type="entry name" value="DNA_pol3_finger"/>
</dbReference>
<dbReference type="Proteomes" id="UP000064137">
    <property type="component" value="Chromosome"/>
</dbReference>
<dbReference type="Pfam" id="PF17657">
    <property type="entry name" value="DNA_pol3_finger"/>
    <property type="match status" value="1"/>
</dbReference>
<dbReference type="PANTHER" id="PTHR32294:SF4">
    <property type="entry name" value="ERROR-PRONE DNA POLYMERASE"/>
    <property type="match status" value="1"/>
</dbReference>
<organism evidence="2 3">
    <name type="scientific">Pseudomonas oryzihabitans</name>
    <dbReference type="NCBI Taxonomy" id="47885"/>
    <lineage>
        <taxon>Bacteria</taxon>
        <taxon>Pseudomonadati</taxon>
        <taxon>Pseudomonadota</taxon>
        <taxon>Gammaproteobacteria</taxon>
        <taxon>Pseudomonadales</taxon>
        <taxon>Pseudomonadaceae</taxon>
        <taxon>Pseudomonas</taxon>
    </lineage>
</organism>
<protein>
    <recommendedName>
        <fullName evidence="1">DNA polymerase III alpha subunit finger domain-containing protein</fullName>
    </recommendedName>
</protein>
<dbReference type="AlphaFoldDB" id="A0A0U4XV23"/>
<dbReference type="GO" id="GO:0006260">
    <property type="term" value="P:DNA replication"/>
    <property type="evidence" value="ECO:0007669"/>
    <property type="project" value="InterPro"/>
</dbReference>
<gene>
    <name evidence="2" type="ORF">APT59_14460</name>
</gene>
<evidence type="ECO:0000313" key="3">
    <source>
        <dbReference type="Proteomes" id="UP000064137"/>
    </source>
</evidence>